<feature type="compositionally biased region" description="Basic and acidic residues" evidence="1">
    <location>
        <begin position="39"/>
        <end position="85"/>
    </location>
</feature>
<dbReference type="EMBL" id="ML991789">
    <property type="protein sequence ID" value="KAF2235829.1"/>
    <property type="molecule type" value="Genomic_DNA"/>
</dbReference>
<proteinExistence type="predicted"/>
<dbReference type="AlphaFoldDB" id="A0A6A6HDD0"/>
<keyword evidence="3" id="KW-1185">Reference proteome</keyword>
<feature type="region of interest" description="Disordered" evidence="1">
    <location>
        <begin position="39"/>
        <end position="98"/>
    </location>
</feature>
<dbReference type="Proteomes" id="UP000800092">
    <property type="component" value="Unassembled WGS sequence"/>
</dbReference>
<organism evidence="2 3">
    <name type="scientific">Viridothelium virens</name>
    <name type="common">Speckled blister lichen</name>
    <name type="synonym">Trypethelium virens</name>
    <dbReference type="NCBI Taxonomy" id="1048519"/>
    <lineage>
        <taxon>Eukaryota</taxon>
        <taxon>Fungi</taxon>
        <taxon>Dikarya</taxon>
        <taxon>Ascomycota</taxon>
        <taxon>Pezizomycotina</taxon>
        <taxon>Dothideomycetes</taxon>
        <taxon>Dothideomycetes incertae sedis</taxon>
        <taxon>Trypetheliales</taxon>
        <taxon>Trypetheliaceae</taxon>
        <taxon>Viridothelium</taxon>
    </lineage>
</organism>
<name>A0A6A6HDD0_VIRVR</name>
<reference evidence="2" key="1">
    <citation type="journal article" date="2020" name="Stud. Mycol.">
        <title>101 Dothideomycetes genomes: a test case for predicting lifestyles and emergence of pathogens.</title>
        <authorList>
            <person name="Haridas S."/>
            <person name="Albert R."/>
            <person name="Binder M."/>
            <person name="Bloem J."/>
            <person name="Labutti K."/>
            <person name="Salamov A."/>
            <person name="Andreopoulos B."/>
            <person name="Baker S."/>
            <person name="Barry K."/>
            <person name="Bills G."/>
            <person name="Bluhm B."/>
            <person name="Cannon C."/>
            <person name="Castanera R."/>
            <person name="Culley D."/>
            <person name="Daum C."/>
            <person name="Ezra D."/>
            <person name="Gonzalez J."/>
            <person name="Henrissat B."/>
            <person name="Kuo A."/>
            <person name="Liang C."/>
            <person name="Lipzen A."/>
            <person name="Lutzoni F."/>
            <person name="Magnuson J."/>
            <person name="Mondo S."/>
            <person name="Nolan M."/>
            <person name="Ohm R."/>
            <person name="Pangilinan J."/>
            <person name="Park H.-J."/>
            <person name="Ramirez L."/>
            <person name="Alfaro M."/>
            <person name="Sun H."/>
            <person name="Tritt A."/>
            <person name="Yoshinaga Y."/>
            <person name="Zwiers L.-H."/>
            <person name="Turgeon B."/>
            <person name="Goodwin S."/>
            <person name="Spatafora J."/>
            <person name="Crous P."/>
            <person name="Grigoriev I."/>
        </authorList>
    </citation>
    <scope>NUCLEOTIDE SEQUENCE</scope>
    <source>
        <strain evidence="2">Tuck. ex Michener</strain>
    </source>
</reference>
<feature type="region of interest" description="Disordered" evidence="1">
    <location>
        <begin position="129"/>
        <end position="154"/>
    </location>
</feature>
<protein>
    <submittedName>
        <fullName evidence="2">Uncharacterized protein</fullName>
    </submittedName>
</protein>
<evidence type="ECO:0000313" key="2">
    <source>
        <dbReference type="EMBL" id="KAF2235829.1"/>
    </source>
</evidence>
<evidence type="ECO:0000313" key="3">
    <source>
        <dbReference type="Proteomes" id="UP000800092"/>
    </source>
</evidence>
<accession>A0A6A6HDD0</accession>
<sequence>MRISPAEAMMLKQEERELFQDMKSLREILHQRPLRPRMEFHLSRDRQQLREPQVGRHNERSTVHHIKDDRQHEHDSPGVEKETSHKRQPGAQSNLQIRIEMSNRGRPGECVGNEALCINCSDSRRKRFHATTNDGVSAEARQDERRRTRVASCR</sequence>
<gene>
    <name evidence="2" type="ORF">EV356DRAFT_98119</name>
</gene>
<evidence type="ECO:0000256" key="1">
    <source>
        <dbReference type="SAM" id="MobiDB-lite"/>
    </source>
</evidence>